<protein>
    <submittedName>
        <fullName evidence="1">Uncharacterized protein</fullName>
    </submittedName>
</protein>
<keyword evidence="2" id="KW-1185">Reference proteome</keyword>
<name>A0ABX0DP46_9ACTN</name>
<proteinExistence type="predicted"/>
<comment type="caution">
    <text evidence="1">The sequence shown here is derived from an EMBL/GenBank/DDBJ whole genome shotgun (WGS) entry which is preliminary data.</text>
</comment>
<evidence type="ECO:0000313" key="2">
    <source>
        <dbReference type="Proteomes" id="UP001518140"/>
    </source>
</evidence>
<dbReference type="Proteomes" id="UP001518140">
    <property type="component" value="Unassembled WGS sequence"/>
</dbReference>
<gene>
    <name evidence="1" type="ORF">G6048_01785</name>
</gene>
<accession>A0ABX0DP46</accession>
<organism evidence="1 2">
    <name type="scientific">Streptomyces ureilyticus</name>
    <dbReference type="NCBI Taxonomy" id="1775131"/>
    <lineage>
        <taxon>Bacteria</taxon>
        <taxon>Bacillati</taxon>
        <taxon>Actinomycetota</taxon>
        <taxon>Actinomycetes</taxon>
        <taxon>Kitasatosporales</taxon>
        <taxon>Streptomycetaceae</taxon>
        <taxon>Streptomyces</taxon>
    </lineage>
</organism>
<evidence type="ECO:0000313" key="1">
    <source>
        <dbReference type="EMBL" id="NGO40936.1"/>
    </source>
</evidence>
<reference evidence="1 2" key="1">
    <citation type="submission" date="2020-02" db="EMBL/GenBank/DDBJ databases">
        <title>Whole-genome analyses of novel actinobacteria.</title>
        <authorList>
            <person name="Sahin N."/>
            <person name="Tokatli A."/>
        </authorList>
    </citation>
    <scope>NUCLEOTIDE SEQUENCE [LARGE SCALE GENOMIC DNA]</scope>
    <source>
        <strain evidence="1 2">YC419</strain>
    </source>
</reference>
<sequence>QVGEAEGSCPFRCARPRLTSGIRPGQRQVLESMGVLELLRLEGSEYDSTPEAIRGARTYLECTGVLPLLPAQESRTAVREETEETVG</sequence>
<feature type="non-terminal residue" evidence="1">
    <location>
        <position position="1"/>
    </location>
</feature>
<dbReference type="EMBL" id="JAAKZX010000003">
    <property type="protein sequence ID" value="NGO40936.1"/>
    <property type="molecule type" value="Genomic_DNA"/>
</dbReference>